<feature type="repeat" description="TPR" evidence="3">
    <location>
        <begin position="137"/>
        <end position="170"/>
    </location>
</feature>
<organism evidence="5 6">
    <name type="scientific">Pseudooceanicola lipolyticus</name>
    <dbReference type="NCBI Taxonomy" id="2029104"/>
    <lineage>
        <taxon>Bacteria</taxon>
        <taxon>Pseudomonadati</taxon>
        <taxon>Pseudomonadota</taxon>
        <taxon>Alphaproteobacteria</taxon>
        <taxon>Rhodobacterales</taxon>
        <taxon>Paracoccaceae</taxon>
        <taxon>Pseudooceanicola</taxon>
    </lineage>
</organism>
<keyword evidence="1" id="KW-0677">Repeat</keyword>
<dbReference type="InterPro" id="IPR050498">
    <property type="entry name" value="Ycf3"/>
</dbReference>
<feature type="signal peptide" evidence="4">
    <location>
        <begin position="1"/>
        <end position="27"/>
    </location>
</feature>
<accession>A0A2M8IYS2</accession>
<dbReference type="SMART" id="SM00028">
    <property type="entry name" value="TPR"/>
    <property type="match status" value="3"/>
</dbReference>
<evidence type="ECO:0000256" key="3">
    <source>
        <dbReference type="PROSITE-ProRule" id="PRU00339"/>
    </source>
</evidence>
<dbReference type="InterPro" id="IPR019734">
    <property type="entry name" value="TPR_rpt"/>
</dbReference>
<reference evidence="5 6" key="1">
    <citation type="journal article" date="2018" name="Int. J. Syst. Evol. Microbiol.">
        <title>Pseudooceanicola lipolyticus sp. nov., a marine alphaproteobacterium, reclassification of Oceanicola flagellatus as Pseudooceanicola flagellatus comb. nov. and emended description of the genus Pseudooceanicola.</title>
        <authorList>
            <person name="Huang M.-M."/>
            <person name="Guo L.-L."/>
            <person name="Wu Y.-H."/>
            <person name="Lai Q.-L."/>
            <person name="Shao Z.-Z."/>
            <person name="Wang C.-S."/>
            <person name="Wu M."/>
            <person name="Xu X.-W."/>
        </authorList>
    </citation>
    <scope>NUCLEOTIDE SEQUENCE [LARGE SCALE GENOMIC DNA]</scope>
    <source>
        <strain evidence="5 6">157</strain>
    </source>
</reference>
<protein>
    <submittedName>
        <fullName evidence="5">Uncharacterized protein</fullName>
    </submittedName>
</protein>
<dbReference type="PROSITE" id="PS50005">
    <property type="entry name" value="TPR"/>
    <property type="match status" value="2"/>
</dbReference>
<proteinExistence type="predicted"/>
<dbReference type="PANTHER" id="PTHR44858:SF1">
    <property type="entry name" value="UDP-N-ACETYLGLUCOSAMINE--PEPTIDE N-ACETYLGLUCOSAMINYLTRANSFERASE SPINDLY-RELATED"/>
    <property type="match status" value="1"/>
</dbReference>
<evidence type="ECO:0000313" key="6">
    <source>
        <dbReference type="Proteomes" id="UP000231553"/>
    </source>
</evidence>
<keyword evidence="4" id="KW-0732">Signal</keyword>
<keyword evidence="2 3" id="KW-0802">TPR repeat</keyword>
<dbReference type="PANTHER" id="PTHR44858">
    <property type="entry name" value="TETRATRICOPEPTIDE REPEAT PROTEIN 6"/>
    <property type="match status" value="1"/>
</dbReference>
<dbReference type="EMBL" id="PGTB01000079">
    <property type="protein sequence ID" value="PJE35644.1"/>
    <property type="molecule type" value="Genomic_DNA"/>
</dbReference>
<evidence type="ECO:0000256" key="1">
    <source>
        <dbReference type="ARBA" id="ARBA00022737"/>
    </source>
</evidence>
<comment type="caution">
    <text evidence="5">The sequence shown here is derived from an EMBL/GenBank/DDBJ whole genome shotgun (WGS) entry which is preliminary data.</text>
</comment>
<name>A0A2M8IYS2_9RHOB</name>
<evidence type="ECO:0000256" key="4">
    <source>
        <dbReference type="SAM" id="SignalP"/>
    </source>
</evidence>
<dbReference type="Pfam" id="PF13181">
    <property type="entry name" value="TPR_8"/>
    <property type="match status" value="1"/>
</dbReference>
<dbReference type="SUPFAM" id="SSF48452">
    <property type="entry name" value="TPR-like"/>
    <property type="match status" value="1"/>
</dbReference>
<sequence length="189" mass="20205">MSVRCPNLKGIVAALAVLVTYSLPVTAQSADLQDEAELLTALATADDAEAKRLDRQLTAVWSKSGSAAIDLLLKRGRDALEVGDIPTAIEHLTALTDHAPGFAEGWHARASAYFGAELFGPAMADLERALTLNPNNYNAIFGLGAILETFGKDGLAYEAYQRALALHPHHEGAIQATERLKTQIEGRSL</sequence>
<dbReference type="Gene3D" id="1.25.40.10">
    <property type="entry name" value="Tetratricopeptide repeat domain"/>
    <property type="match status" value="1"/>
</dbReference>
<evidence type="ECO:0000256" key="2">
    <source>
        <dbReference type="ARBA" id="ARBA00022803"/>
    </source>
</evidence>
<keyword evidence="6" id="KW-1185">Reference proteome</keyword>
<dbReference type="InterPro" id="IPR011990">
    <property type="entry name" value="TPR-like_helical_dom_sf"/>
</dbReference>
<evidence type="ECO:0000313" key="5">
    <source>
        <dbReference type="EMBL" id="PJE35644.1"/>
    </source>
</evidence>
<feature type="repeat" description="TPR" evidence="3">
    <location>
        <begin position="103"/>
        <end position="136"/>
    </location>
</feature>
<feature type="chain" id="PRO_5014876553" evidence="4">
    <location>
        <begin position="28"/>
        <end position="189"/>
    </location>
</feature>
<dbReference type="OrthoDB" id="9815010at2"/>
<dbReference type="RefSeq" id="WP_100163500.1">
    <property type="nucleotide sequence ID" value="NZ_PGTB01000079.1"/>
</dbReference>
<dbReference type="Proteomes" id="UP000231553">
    <property type="component" value="Unassembled WGS sequence"/>
</dbReference>
<gene>
    <name evidence="5" type="ORF">CVM52_16100</name>
</gene>
<dbReference type="AlphaFoldDB" id="A0A2M8IYS2"/>